<gene>
    <name evidence="6" type="ORF">U3653_24320</name>
</gene>
<dbReference type="InterPro" id="IPR020472">
    <property type="entry name" value="WD40_PAC1"/>
</dbReference>
<evidence type="ECO:0000256" key="2">
    <source>
        <dbReference type="ARBA" id="ARBA00022737"/>
    </source>
</evidence>
<keyword evidence="4" id="KW-0812">Transmembrane</keyword>
<evidence type="ECO:0000256" key="4">
    <source>
        <dbReference type="SAM" id="Phobius"/>
    </source>
</evidence>
<dbReference type="InterPro" id="IPR036322">
    <property type="entry name" value="WD40_repeat_dom_sf"/>
</dbReference>
<evidence type="ECO:0000256" key="3">
    <source>
        <dbReference type="PROSITE-ProRule" id="PRU00221"/>
    </source>
</evidence>
<dbReference type="InterPro" id="IPR027417">
    <property type="entry name" value="P-loop_NTPase"/>
</dbReference>
<evidence type="ECO:0000256" key="1">
    <source>
        <dbReference type="ARBA" id="ARBA00022574"/>
    </source>
</evidence>
<proteinExistence type="predicted"/>
<keyword evidence="2" id="KW-0677">Repeat</keyword>
<accession>A0ABU6B079</accession>
<dbReference type="SUPFAM" id="SSF50978">
    <property type="entry name" value="WD40 repeat-like"/>
    <property type="match status" value="2"/>
</dbReference>
<dbReference type="Gene3D" id="3.40.50.300">
    <property type="entry name" value="P-loop containing nucleotide triphosphate hydrolases"/>
    <property type="match status" value="1"/>
</dbReference>
<dbReference type="PRINTS" id="PR00320">
    <property type="entry name" value="GPROTEINBRPT"/>
</dbReference>
<sequence length="1191" mass="129174">MKPRSDLVPDLFSILVGTLLGLATNLATSDDNLPTFVHEAAPLWAFGALLASALLLIGVRVWRHFSESRWERVRLKAGESPYPGLDAFSESEAGAFFGRDRDIRRLLDRVQGEQTDQLRCIAIVGPSGSGKSSLVQAGLVPRLAARRGRWVVLPRVVPGPEPLRSLARALIECGLDGSVGAVERGLSLDTDHLRDCLERLRAKAAHRSPQLLLIVDQAEELVTARSEDEERRYLTMIERVLRTCPWACVILVFRSEFLTHFLSGPHAELFEHPVPVAVLPTSALHEVIERPADAAGVRFDPPDLVRQMVGETGSGEALPLLAWTLMELWERKGARTVITEADYQASGGVLGALSARANSVTEDLVRRGAVEDRILDTLLRFFHLEGSSFTRRQVRDATLSPDDRRIVSAFVQARLLSADSGPQSDGVFYQVTHEALIRHWAPLRQLAETRRAGLEQLSRLERWARDWAESDRADEFLLAGARLEAALGWWADAGADARAVPTVEEFLQRSTRADRVTAERLADASAVVASEWIMREPDTAIMVALAAERDYAPTPETRQVLVAALCATRLHRVTRLASAAVRQVAWAPGSQLIAAALADGAVMLYDRAGSQETVSWPVGASGACAVAWSADGARLASGGADGVVRVWDVAAGSEVACWSEHAGAVHAVAWSPDGAWLASGGADGVVRVWDVAAGSEVACWSEHAGAVHAVAWSPDGARLASGGADRTVRLWDVAGATATDVLYGHEAAVLDLDWNPSGDRLASGSSDWIVRIWAPRERALDELFVAHDAATVAVAWSHDGDRLATCSEDRTLKIWSVRPYRAVITQRSQDQATTSVSWAPDDSQVVTGSADGTLRVWSSAVTQLQHDRLTRAVAWAADGRRLASAAFDGSVKLWDVRTGRELTTFLGHESEAVHLHWSPSGGLLASTSRDQTIRIWDSAGGGCHRVLRGHSGVGTWVSWSPGGDRLATASRDCTVRLWDMSVDEPSPTVLTFADGVTATDWSRDGGRLAVALLDRTVRVLDVAGQREILALDGHHDEVWTAAWSTDATRIATGCFDGYLRIWDAASGELLASFGVGDDAVQAVAWSPREPGWIAGATRSGTIRLWSVDDHRSLAVVRGHKQPVWGLHWRRDGEQLATSSDDGEIRIWNFGRDLDSVPAVANAMGLRELTVDERHRFLLPARQANGQPAASA</sequence>
<dbReference type="PROSITE" id="PS50294">
    <property type="entry name" value="WD_REPEATS_REGION"/>
    <property type="match status" value="11"/>
</dbReference>
<dbReference type="PROSITE" id="PS50082">
    <property type="entry name" value="WD_REPEATS_2"/>
    <property type="match status" value="11"/>
</dbReference>
<dbReference type="InterPro" id="IPR019775">
    <property type="entry name" value="WD40_repeat_CS"/>
</dbReference>
<feature type="repeat" description="WD" evidence="3">
    <location>
        <begin position="700"/>
        <end position="741"/>
    </location>
</feature>
<organism evidence="6 7">
    <name type="scientific">Nocardia implantans</name>
    <dbReference type="NCBI Taxonomy" id="3108168"/>
    <lineage>
        <taxon>Bacteria</taxon>
        <taxon>Bacillati</taxon>
        <taxon>Actinomycetota</taxon>
        <taxon>Actinomycetes</taxon>
        <taxon>Mycobacteriales</taxon>
        <taxon>Nocardiaceae</taxon>
        <taxon>Nocardia</taxon>
    </lineage>
</organism>
<feature type="transmembrane region" description="Helical" evidence="4">
    <location>
        <begin position="43"/>
        <end position="62"/>
    </location>
</feature>
<dbReference type="SUPFAM" id="SSF52540">
    <property type="entry name" value="P-loop containing nucleoside triphosphate hydrolases"/>
    <property type="match status" value="1"/>
</dbReference>
<feature type="repeat" description="WD" evidence="3">
    <location>
        <begin position="863"/>
        <end position="904"/>
    </location>
</feature>
<dbReference type="Gene3D" id="2.130.10.10">
    <property type="entry name" value="YVTN repeat-like/Quinoprotein amine dehydrogenase"/>
    <property type="match status" value="4"/>
</dbReference>
<dbReference type="Proteomes" id="UP001348098">
    <property type="component" value="Unassembled WGS sequence"/>
</dbReference>
<feature type="repeat" description="WD" evidence="3">
    <location>
        <begin position="1116"/>
        <end position="1148"/>
    </location>
</feature>
<dbReference type="Pfam" id="PF00400">
    <property type="entry name" value="WD40"/>
    <property type="match status" value="11"/>
</dbReference>
<dbReference type="InterPro" id="IPR001680">
    <property type="entry name" value="WD40_rpt"/>
</dbReference>
<dbReference type="EMBL" id="JAYKYQ010000010">
    <property type="protein sequence ID" value="MEB3513165.1"/>
    <property type="molecule type" value="Genomic_DNA"/>
</dbReference>
<feature type="repeat" description="WD" evidence="3">
    <location>
        <begin position="826"/>
        <end position="858"/>
    </location>
</feature>
<dbReference type="PROSITE" id="PS00678">
    <property type="entry name" value="WD_REPEATS_1"/>
    <property type="match status" value="6"/>
</dbReference>
<dbReference type="RefSeq" id="WP_195082330.1">
    <property type="nucleotide sequence ID" value="NZ_JAYESH010000010.1"/>
</dbReference>
<dbReference type="InterPro" id="IPR049052">
    <property type="entry name" value="nSTAND1"/>
</dbReference>
<reference evidence="6 7" key="1">
    <citation type="submission" date="2023-12" db="EMBL/GenBank/DDBJ databases">
        <title>novel species in genus Nocarida.</title>
        <authorList>
            <person name="Li Z."/>
        </authorList>
    </citation>
    <scope>NUCLEOTIDE SEQUENCE [LARGE SCALE GENOMIC DNA]</scope>
    <source>
        <strain evidence="6 7">CDC186</strain>
    </source>
</reference>
<feature type="repeat" description="WD" evidence="3">
    <location>
        <begin position="947"/>
        <end position="988"/>
    </location>
</feature>
<dbReference type="Pfam" id="PF20703">
    <property type="entry name" value="nSTAND1"/>
    <property type="match status" value="1"/>
</dbReference>
<dbReference type="SMART" id="SM00320">
    <property type="entry name" value="WD40"/>
    <property type="match status" value="14"/>
</dbReference>
<dbReference type="PANTHER" id="PTHR19848:SF8">
    <property type="entry name" value="F-BOX AND WD REPEAT DOMAIN CONTAINING 7"/>
    <property type="match status" value="1"/>
</dbReference>
<keyword evidence="4" id="KW-0472">Membrane</keyword>
<feature type="repeat" description="WD" evidence="3">
    <location>
        <begin position="905"/>
        <end position="937"/>
    </location>
</feature>
<protein>
    <submittedName>
        <fullName evidence="6">AAA family ATPase</fullName>
    </submittedName>
</protein>
<dbReference type="InterPro" id="IPR015943">
    <property type="entry name" value="WD40/YVTN_repeat-like_dom_sf"/>
</dbReference>
<feature type="repeat" description="WD" evidence="3">
    <location>
        <begin position="784"/>
        <end position="825"/>
    </location>
</feature>
<evidence type="ECO:0000313" key="6">
    <source>
        <dbReference type="EMBL" id="MEB3513165.1"/>
    </source>
</evidence>
<feature type="repeat" description="WD" evidence="3">
    <location>
        <begin position="1031"/>
        <end position="1072"/>
    </location>
</feature>
<keyword evidence="1 3" id="KW-0853">WD repeat</keyword>
<keyword evidence="7" id="KW-1185">Reference proteome</keyword>
<name>A0ABU6B079_9NOCA</name>
<feature type="repeat" description="WD" evidence="3">
    <location>
        <begin position="658"/>
        <end position="699"/>
    </location>
</feature>
<keyword evidence="4" id="KW-1133">Transmembrane helix</keyword>
<feature type="domain" description="Novel STAND NTPase 1" evidence="5">
    <location>
        <begin position="81"/>
        <end position="474"/>
    </location>
</feature>
<comment type="caution">
    <text evidence="6">The sequence shown here is derived from an EMBL/GenBank/DDBJ whole genome shotgun (WGS) entry which is preliminary data.</text>
</comment>
<feature type="repeat" description="WD" evidence="3">
    <location>
        <begin position="625"/>
        <end position="657"/>
    </location>
</feature>
<evidence type="ECO:0000313" key="7">
    <source>
        <dbReference type="Proteomes" id="UP001348098"/>
    </source>
</evidence>
<dbReference type="PANTHER" id="PTHR19848">
    <property type="entry name" value="WD40 REPEAT PROTEIN"/>
    <property type="match status" value="1"/>
</dbReference>
<dbReference type="CDD" id="cd00200">
    <property type="entry name" value="WD40"/>
    <property type="match status" value="2"/>
</dbReference>
<feature type="repeat" description="WD" evidence="3">
    <location>
        <begin position="742"/>
        <end position="773"/>
    </location>
</feature>
<evidence type="ECO:0000259" key="5">
    <source>
        <dbReference type="Pfam" id="PF20703"/>
    </source>
</evidence>